<dbReference type="eggNOG" id="COG2944">
    <property type="taxonomic scope" value="Bacteria"/>
</dbReference>
<dbReference type="CDD" id="cd00093">
    <property type="entry name" value="HTH_XRE"/>
    <property type="match status" value="1"/>
</dbReference>
<dbReference type="SUPFAM" id="SSF47413">
    <property type="entry name" value="lambda repressor-like DNA-binding domains"/>
    <property type="match status" value="1"/>
</dbReference>
<dbReference type="AlphaFoldDB" id="A0LNU8"/>
<dbReference type="Proteomes" id="UP000001784">
    <property type="component" value="Chromosome"/>
</dbReference>
<protein>
    <submittedName>
        <fullName evidence="2">Transcriptional regulator, XRE family</fullName>
    </submittedName>
</protein>
<dbReference type="InterPro" id="IPR001387">
    <property type="entry name" value="Cro/C1-type_HTH"/>
</dbReference>
<dbReference type="SMART" id="SM00530">
    <property type="entry name" value="HTH_XRE"/>
    <property type="match status" value="1"/>
</dbReference>
<dbReference type="HOGENOM" id="CLU_144725_0_0_7"/>
<dbReference type="Pfam" id="PF01381">
    <property type="entry name" value="HTH_3"/>
    <property type="match status" value="1"/>
</dbReference>
<dbReference type="EMBL" id="CP000478">
    <property type="protein sequence ID" value="ABK19100.1"/>
    <property type="molecule type" value="Genomic_DNA"/>
</dbReference>
<dbReference type="Gene3D" id="1.10.260.40">
    <property type="entry name" value="lambda repressor-like DNA-binding domains"/>
    <property type="match status" value="1"/>
</dbReference>
<feature type="domain" description="HTH cro/C1-type" evidence="1">
    <location>
        <begin position="57"/>
        <end position="100"/>
    </location>
</feature>
<dbReference type="GO" id="GO:0003677">
    <property type="term" value="F:DNA binding"/>
    <property type="evidence" value="ECO:0007669"/>
    <property type="project" value="InterPro"/>
</dbReference>
<reference evidence="2 3" key="1">
    <citation type="submission" date="2006-10" db="EMBL/GenBank/DDBJ databases">
        <title>Complete sequence of Syntrophobacter fumaroxidans MPOB.</title>
        <authorList>
            <consortium name="US DOE Joint Genome Institute"/>
            <person name="Copeland A."/>
            <person name="Lucas S."/>
            <person name="Lapidus A."/>
            <person name="Barry K."/>
            <person name="Detter J.C."/>
            <person name="Glavina del Rio T."/>
            <person name="Hammon N."/>
            <person name="Israni S."/>
            <person name="Pitluck S."/>
            <person name="Goltsman E.G."/>
            <person name="Martinez M."/>
            <person name="Schmutz J."/>
            <person name="Larimer F."/>
            <person name="Land M."/>
            <person name="Hauser L."/>
            <person name="Kyrpides N."/>
            <person name="Kim E."/>
            <person name="Boone D.R."/>
            <person name="Brockman F."/>
            <person name="Culley D."/>
            <person name="Ferry J."/>
            <person name="Gunsalus R."/>
            <person name="McInerney M.J."/>
            <person name="Morrison M."/>
            <person name="Plugge C."/>
            <person name="Rohlin L."/>
            <person name="Scholten J."/>
            <person name="Sieber J."/>
            <person name="Stams A.J.M."/>
            <person name="Worm P."/>
            <person name="Henstra A.M."/>
            <person name="Richardson P."/>
        </authorList>
    </citation>
    <scope>NUCLEOTIDE SEQUENCE [LARGE SCALE GENOMIC DNA]</scope>
    <source>
        <strain evidence="3">DSM 10017 / MPOB</strain>
    </source>
</reference>
<keyword evidence="3" id="KW-1185">Reference proteome</keyword>
<dbReference type="InParanoid" id="A0LNU8"/>
<gene>
    <name evidence="2" type="ordered locus">Sfum_3428</name>
</gene>
<evidence type="ECO:0000259" key="1">
    <source>
        <dbReference type="PROSITE" id="PS50943"/>
    </source>
</evidence>
<dbReference type="PROSITE" id="PS50943">
    <property type="entry name" value="HTH_CROC1"/>
    <property type="match status" value="1"/>
</dbReference>
<organism evidence="2 3">
    <name type="scientific">Syntrophobacter fumaroxidans (strain DSM 10017 / MPOB)</name>
    <dbReference type="NCBI Taxonomy" id="335543"/>
    <lineage>
        <taxon>Bacteria</taxon>
        <taxon>Pseudomonadati</taxon>
        <taxon>Thermodesulfobacteriota</taxon>
        <taxon>Syntrophobacteria</taxon>
        <taxon>Syntrophobacterales</taxon>
        <taxon>Syntrophobacteraceae</taxon>
        <taxon>Syntrophobacter</taxon>
    </lineage>
</organism>
<dbReference type="KEGG" id="sfu:Sfum_3428"/>
<accession>A0LNU8</accession>
<evidence type="ECO:0000313" key="3">
    <source>
        <dbReference type="Proteomes" id="UP000001784"/>
    </source>
</evidence>
<name>A0LNU8_SYNFM</name>
<dbReference type="OrthoDB" id="9799384at2"/>
<proteinExistence type="predicted"/>
<dbReference type="STRING" id="335543.Sfum_3428"/>
<evidence type="ECO:0000313" key="2">
    <source>
        <dbReference type="EMBL" id="ABK19100.1"/>
    </source>
</evidence>
<sequence length="112" mass="12221">MTKKNKTPSGLAKAMLETAKDMGQAGLLDKEAYEKITMRHLGVKERAKLEPLSGDDIRALREKAHMSQAVFAHVLNLTVGYVSQLERGLKRPAGAVLALLNVIRTKGIDAIL</sequence>
<dbReference type="InterPro" id="IPR010982">
    <property type="entry name" value="Lambda_DNA-bd_dom_sf"/>
</dbReference>
<dbReference type="RefSeq" id="WP_011700225.1">
    <property type="nucleotide sequence ID" value="NC_008554.1"/>
</dbReference>